<evidence type="ECO:0000313" key="2">
    <source>
        <dbReference type="Proteomes" id="UP000199759"/>
    </source>
</evidence>
<accession>A0A1G9WZL1</accession>
<reference evidence="1 2" key="1">
    <citation type="submission" date="2016-10" db="EMBL/GenBank/DDBJ databases">
        <authorList>
            <person name="de Groot N.N."/>
        </authorList>
    </citation>
    <scope>NUCLEOTIDE SEQUENCE [LARGE SCALE GENOMIC DNA]</scope>
    <source>
        <strain evidence="1 2">DSM 16077</strain>
    </source>
</reference>
<protein>
    <recommendedName>
        <fullName evidence="3">Flagellar basal body rod FlgEFG protein C-terminal</fullName>
    </recommendedName>
</protein>
<evidence type="ECO:0000313" key="1">
    <source>
        <dbReference type="EMBL" id="SDM89910.1"/>
    </source>
</evidence>
<name>A0A1G9WZL1_9PROT</name>
<dbReference type="EMBL" id="FNHG01000031">
    <property type="protein sequence ID" value="SDM89910.1"/>
    <property type="molecule type" value="Genomic_DNA"/>
</dbReference>
<dbReference type="RefSeq" id="WP_091771938.1">
    <property type="nucleotide sequence ID" value="NZ_FNHG01000031.1"/>
</dbReference>
<keyword evidence="2" id="KW-1185">Reference proteome</keyword>
<sequence>MNIALNTAVSGMLNAQARAGAASESLVTAAAKGDGVIQAVIAVKRAEATHEASAAMVKVADDMTKTLLDIIA</sequence>
<dbReference type="STRING" id="144026.SAMN04488568_1313"/>
<gene>
    <name evidence="1" type="ORF">SAMN04488568_1313</name>
</gene>
<evidence type="ECO:0008006" key="3">
    <source>
        <dbReference type="Google" id="ProtNLM"/>
    </source>
</evidence>
<proteinExistence type="predicted"/>
<dbReference type="Proteomes" id="UP000199759">
    <property type="component" value="Unassembled WGS sequence"/>
</dbReference>
<organism evidence="1 2">
    <name type="scientific">Maricaulis salignorans</name>
    <dbReference type="NCBI Taxonomy" id="144026"/>
    <lineage>
        <taxon>Bacteria</taxon>
        <taxon>Pseudomonadati</taxon>
        <taxon>Pseudomonadota</taxon>
        <taxon>Alphaproteobacteria</taxon>
        <taxon>Maricaulales</taxon>
        <taxon>Maricaulaceae</taxon>
        <taxon>Maricaulis</taxon>
    </lineage>
</organism>
<dbReference type="OrthoDB" id="9950784at2"/>
<dbReference type="AlphaFoldDB" id="A0A1G9WZL1"/>